<dbReference type="Pfam" id="PF00583">
    <property type="entry name" value="Acetyltransf_1"/>
    <property type="match status" value="1"/>
</dbReference>
<accession>A0A498R6I1</accession>
<evidence type="ECO:0000259" key="1">
    <source>
        <dbReference type="PROSITE" id="PS51186"/>
    </source>
</evidence>
<dbReference type="CDD" id="cd04301">
    <property type="entry name" value="NAT_SF"/>
    <property type="match status" value="1"/>
</dbReference>
<dbReference type="AlphaFoldDB" id="A0A498R6I1"/>
<reference evidence="2 3" key="1">
    <citation type="submission" date="2018-06" db="EMBL/GenBank/DDBJ databases">
        <authorList>
            <person name="Strepis N."/>
        </authorList>
    </citation>
    <scope>NUCLEOTIDE SEQUENCE [LARGE SCALE GENOMIC DNA]</scope>
    <source>
        <strain evidence="2">LUCI</strain>
    </source>
</reference>
<dbReference type="InterPro" id="IPR000182">
    <property type="entry name" value="GNAT_dom"/>
</dbReference>
<dbReference type="GO" id="GO:0016747">
    <property type="term" value="F:acyltransferase activity, transferring groups other than amino-acyl groups"/>
    <property type="evidence" value="ECO:0007669"/>
    <property type="project" value="InterPro"/>
</dbReference>
<dbReference type="PROSITE" id="PS51186">
    <property type="entry name" value="GNAT"/>
    <property type="match status" value="1"/>
</dbReference>
<sequence>MDKFRIYKIDKDNFGSKINLLEEQYEFMFPIFGPQYPCFKKWYFSKVIPEVKNGQRISYVIQKGGLNNIYGVSILKISDNPYKHNKICSFYLSPEIRSQGIGSELISSVIKDVGDLSITLKTSITIAEDTLLKVENKKFQSFLAKFGLHMHGAIKSCYRTGYSENIYAGNIVYPSLLGNYVN</sequence>
<keyword evidence="2" id="KW-0012">Acyltransferase</keyword>
<dbReference type="RefSeq" id="WP_122628049.1">
    <property type="nucleotide sequence ID" value="NZ_UPPP01000071.1"/>
</dbReference>
<feature type="domain" description="N-acetyltransferase" evidence="1">
    <location>
        <begin position="16"/>
        <end position="169"/>
    </location>
</feature>
<gene>
    <name evidence="2" type="ORF">LUCI_2348</name>
</gene>
<organism evidence="2 3">
    <name type="scientific">Lucifera butyrica</name>
    <dbReference type="NCBI Taxonomy" id="1351585"/>
    <lineage>
        <taxon>Bacteria</taxon>
        <taxon>Bacillati</taxon>
        <taxon>Bacillota</taxon>
        <taxon>Negativicutes</taxon>
        <taxon>Veillonellales</taxon>
        <taxon>Veillonellaceae</taxon>
        <taxon>Lucifera</taxon>
    </lineage>
</organism>
<dbReference type="InterPro" id="IPR016181">
    <property type="entry name" value="Acyl_CoA_acyltransferase"/>
</dbReference>
<keyword evidence="2" id="KW-0808">Transferase</keyword>
<protein>
    <submittedName>
        <fullName evidence="2">Acyl-coa n-acyltransferase</fullName>
    </submittedName>
</protein>
<name>A0A498R6I1_9FIRM</name>
<evidence type="ECO:0000313" key="2">
    <source>
        <dbReference type="EMBL" id="VBB07104.1"/>
    </source>
</evidence>
<proteinExistence type="predicted"/>
<dbReference type="OrthoDB" id="1949423at2"/>
<evidence type="ECO:0000313" key="3">
    <source>
        <dbReference type="Proteomes" id="UP000277811"/>
    </source>
</evidence>
<keyword evidence="3" id="KW-1185">Reference proteome</keyword>
<dbReference type="Gene3D" id="3.40.630.30">
    <property type="match status" value="1"/>
</dbReference>
<dbReference type="Proteomes" id="UP000277811">
    <property type="component" value="Unassembled WGS sequence"/>
</dbReference>
<dbReference type="EMBL" id="UPPP01000071">
    <property type="protein sequence ID" value="VBB07104.1"/>
    <property type="molecule type" value="Genomic_DNA"/>
</dbReference>
<dbReference type="SUPFAM" id="SSF55729">
    <property type="entry name" value="Acyl-CoA N-acyltransferases (Nat)"/>
    <property type="match status" value="1"/>
</dbReference>